<reference evidence="12" key="1">
    <citation type="journal article" date="2018" name="Adv. Bot. Res.">
        <title>Chapter Four - Comparative Plastid Genomics of Glaucophytes species.</title>
        <authorList>
            <person name="Reyes-Prieto A."/>
            <person name="Russell S."/>
            <person name="Figueroa-Martinez F."/>
            <person name="Jackson C."/>
        </authorList>
    </citation>
    <scope>NUCLEOTIDE SEQUENCE</scope>
    <source>
        <strain evidence="12">UTEX LB 2766</strain>
    </source>
</reference>
<evidence type="ECO:0000256" key="1">
    <source>
        <dbReference type="ARBA" id="ARBA00003541"/>
    </source>
</evidence>
<keyword evidence="12" id="KW-0934">Plastid</keyword>
<organism evidence="12">
    <name type="scientific">Cyanophora biloba</name>
    <dbReference type="NCBI Taxonomy" id="1489483"/>
    <lineage>
        <taxon>Eukaryota</taxon>
        <taxon>Glaucocystophyceae</taxon>
        <taxon>Cyanophorales</taxon>
        <taxon>Cyanophoraceae</taxon>
        <taxon>Cyanophora</taxon>
    </lineage>
</organism>
<comment type="function">
    <text evidence="1 11">May help in the organization of the PsaL subunit.</text>
</comment>
<evidence type="ECO:0000256" key="2">
    <source>
        <dbReference type="ARBA" id="ARBA00005252"/>
    </source>
</evidence>
<proteinExistence type="inferred from homology"/>
<dbReference type="HAMAP" id="MF_00431">
    <property type="entry name" value="PSI_PsaI"/>
    <property type="match status" value="1"/>
</dbReference>
<feature type="transmembrane region" description="Helical" evidence="11">
    <location>
        <begin position="12"/>
        <end position="29"/>
    </location>
</feature>
<dbReference type="GO" id="GO:0015979">
    <property type="term" value="P:photosynthesis"/>
    <property type="evidence" value="ECO:0007669"/>
    <property type="project" value="UniProtKB-UniRule"/>
</dbReference>
<keyword evidence="4 11" id="KW-0602">Photosynthesis</keyword>
<comment type="subcellular location">
    <subcellularLocation>
        <location evidence="11">Cellular thylakoid membrane</location>
        <topology evidence="11">Single-pass membrane protein</topology>
    </subcellularLocation>
    <subcellularLocation>
        <location evidence="10">Plastid thylakoid membrane</location>
        <topology evidence="10">Single-pass membrane protein</topology>
    </subcellularLocation>
</comment>
<evidence type="ECO:0000256" key="4">
    <source>
        <dbReference type="ARBA" id="ARBA00022531"/>
    </source>
</evidence>
<evidence type="ECO:0000256" key="10">
    <source>
        <dbReference type="ARBA" id="ARBA00046266"/>
    </source>
</evidence>
<evidence type="ECO:0000313" key="12">
    <source>
        <dbReference type="EMBL" id="AWW13899.1"/>
    </source>
</evidence>
<dbReference type="SUPFAM" id="SSF81540">
    <property type="entry name" value="Subunit VIII of photosystem I reaction centre, PsaI"/>
    <property type="match status" value="1"/>
</dbReference>
<dbReference type="RefSeq" id="YP_009504684.1">
    <property type="nucleotide sequence ID" value="NC_038216.1"/>
</dbReference>
<dbReference type="Pfam" id="PF00796">
    <property type="entry name" value="PSI_8"/>
    <property type="match status" value="1"/>
</dbReference>
<evidence type="ECO:0000256" key="5">
    <source>
        <dbReference type="ARBA" id="ARBA00022692"/>
    </source>
</evidence>
<evidence type="ECO:0000256" key="8">
    <source>
        <dbReference type="ARBA" id="ARBA00023078"/>
    </source>
</evidence>
<protein>
    <recommendedName>
        <fullName evidence="3 11">Photosystem I reaction center subunit VIII</fullName>
    </recommendedName>
</protein>
<keyword evidence="6 11" id="KW-0603">Photosystem I</keyword>
<dbReference type="EMBL" id="MG601103">
    <property type="protein sequence ID" value="AWW13899.1"/>
    <property type="molecule type" value="Genomic_DNA"/>
</dbReference>
<evidence type="ECO:0000256" key="9">
    <source>
        <dbReference type="ARBA" id="ARBA00023136"/>
    </source>
</evidence>
<name>A0A2Z4HGH6_9EUKA</name>
<evidence type="ECO:0000256" key="6">
    <source>
        <dbReference type="ARBA" id="ARBA00022836"/>
    </source>
</evidence>
<dbReference type="NCBIfam" id="TIGR03052">
    <property type="entry name" value="PS_I_psaI"/>
    <property type="match status" value="1"/>
</dbReference>
<gene>
    <name evidence="11 12" type="primary">psaI</name>
</gene>
<dbReference type="GO" id="GO:0009522">
    <property type="term" value="C:photosystem I"/>
    <property type="evidence" value="ECO:0007669"/>
    <property type="project" value="UniProtKB-KW"/>
</dbReference>
<dbReference type="InterPro" id="IPR001302">
    <property type="entry name" value="PSI_PsaI"/>
</dbReference>
<keyword evidence="7 11" id="KW-1133">Transmembrane helix</keyword>
<dbReference type="AlphaFoldDB" id="A0A2Z4HGH6"/>
<comment type="similarity">
    <text evidence="2 11">Belongs to the PsaI family.</text>
</comment>
<dbReference type="GeneID" id="37543940"/>
<dbReference type="InterPro" id="IPR036357">
    <property type="entry name" value="PSI_PsaI_sf"/>
</dbReference>
<keyword evidence="9 11" id="KW-0472">Membrane</keyword>
<keyword evidence="5 11" id="KW-0812">Transmembrane</keyword>
<geneLocation type="plastid" evidence="12"/>
<evidence type="ECO:0000256" key="3">
    <source>
        <dbReference type="ARBA" id="ARBA00019929"/>
    </source>
</evidence>
<sequence length="35" mass="3894">MVANLPTILVPIVGWLVPGLIMSFLFVYMETDEIA</sequence>
<accession>A0A2Z4HGH6</accession>
<evidence type="ECO:0000256" key="7">
    <source>
        <dbReference type="ARBA" id="ARBA00022989"/>
    </source>
</evidence>
<evidence type="ECO:0000256" key="11">
    <source>
        <dbReference type="HAMAP-Rule" id="MF_00431"/>
    </source>
</evidence>
<dbReference type="GO" id="GO:0055035">
    <property type="term" value="C:plastid thylakoid membrane"/>
    <property type="evidence" value="ECO:0007669"/>
    <property type="project" value="UniProtKB-SubCell"/>
</dbReference>
<keyword evidence="8 11" id="KW-0793">Thylakoid</keyword>